<dbReference type="RefSeq" id="WP_212230247.1">
    <property type="nucleotide sequence ID" value="NZ_JAGUCN010000023.1"/>
</dbReference>
<feature type="transmembrane region" description="Helical" evidence="6">
    <location>
        <begin position="94"/>
        <end position="111"/>
    </location>
</feature>
<organism evidence="8 9">
    <name type="scientific">Carboxylicivirga mesophila</name>
    <dbReference type="NCBI Taxonomy" id="1166478"/>
    <lineage>
        <taxon>Bacteria</taxon>
        <taxon>Pseudomonadati</taxon>
        <taxon>Bacteroidota</taxon>
        <taxon>Bacteroidia</taxon>
        <taxon>Marinilabiliales</taxon>
        <taxon>Marinilabiliaceae</taxon>
        <taxon>Carboxylicivirga</taxon>
    </lineage>
</organism>
<evidence type="ECO:0000256" key="2">
    <source>
        <dbReference type="ARBA" id="ARBA00022475"/>
    </source>
</evidence>
<feature type="transmembrane region" description="Helical" evidence="6">
    <location>
        <begin position="60"/>
        <end position="82"/>
    </location>
</feature>
<dbReference type="InterPro" id="IPR019264">
    <property type="entry name" value="DUF2179"/>
</dbReference>
<evidence type="ECO:0000256" key="3">
    <source>
        <dbReference type="ARBA" id="ARBA00022692"/>
    </source>
</evidence>
<evidence type="ECO:0000256" key="4">
    <source>
        <dbReference type="ARBA" id="ARBA00022989"/>
    </source>
</evidence>
<comment type="caution">
    <text evidence="8">The sequence shown here is derived from an EMBL/GenBank/DDBJ whole genome shotgun (WGS) entry which is preliminary data.</text>
</comment>
<proteinExistence type="predicted"/>
<evidence type="ECO:0000313" key="8">
    <source>
        <dbReference type="EMBL" id="MBS2213206.1"/>
    </source>
</evidence>
<dbReference type="Gene3D" id="3.30.70.120">
    <property type="match status" value="1"/>
</dbReference>
<feature type="transmembrane region" description="Helical" evidence="6">
    <location>
        <begin position="164"/>
        <end position="184"/>
    </location>
</feature>
<protein>
    <submittedName>
        <fullName evidence="8">YitT family protein</fullName>
    </submittedName>
</protein>
<evidence type="ECO:0000256" key="1">
    <source>
        <dbReference type="ARBA" id="ARBA00004651"/>
    </source>
</evidence>
<dbReference type="PIRSF" id="PIRSF006483">
    <property type="entry name" value="Membrane_protein_YitT"/>
    <property type="match status" value="1"/>
</dbReference>
<feature type="transmembrane region" description="Helical" evidence="6">
    <location>
        <begin position="20"/>
        <end position="40"/>
    </location>
</feature>
<dbReference type="Proteomes" id="UP000721861">
    <property type="component" value="Unassembled WGS sequence"/>
</dbReference>
<gene>
    <name evidence="8" type="ORF">KEM09_17465</name>
</gene>
<dbReference type="InterPro" id="IPR051461">
    <property type="entry name" value="UPF0750_membrane"/>
</dbReference>
<name>A0ABS5KE04_9BACT</name>
<evidence type="ECO:0000259" key="7">
    <source>
        <dbReference type="Pfam" id="PF10035"/>
    </source>
</evidence>
<keyword evidence="3 6" id="KW-0812">Transmembrane</keyword>
<keyword evidence="5 6" id="KW-0472">Membrane</keyword>
<evidence type="ECO:0000256" key="5">
    <source>
        <dbReference type="ARBA" id="ARBA00023136"/>
    </source>
</evidence>
<dbReference type="EMBL" id="JAGUCN010000023">
    <property type="protein sequence ID" value="MBS2213206.1"/>
    <property type="molecule type" value="Genomic_DNA"/>
</dbReference>
<reference evidence="8 9" key="1">
    <citation type="journal article" date="2014" name="Int. J. Syst. Evol. Microbiol.">
        <title>Carboxylicivirga gen. nov. in the family Marinilabiliaceae with two novel species, Carboxylicivirga mesophila sp. nov. and Carboxylicivirga taeanensis sp. nov., and reclassification of Cytophaga fermentans as Saccharicrinis fermentans gen. nov., comb. nov.</title>
        <authorList>
            <person name="Yang S.H."/>
            <person name="Seo H.S."/>
            <person name="Woo J.H."/>
            <person name="Oh H.M."/>
            <person name="Jang H."/>
            <person name="Lee J.H."/>
            <person name="Kim S.J."/>
            <person name="Kwon K.K."/>
        </authorList>
    </citation>
    <scope>NUCLEOTIDE SEQUENCE [LARGE SCALE GENOMIC DNA]</scope>
    <source>
        <strain evidence="8 9">JCM 18290</strain>
    </source>
</reference>
<dbReference type="CDD" id="cd16380">
    <property type="entry name" value="YitT_C"/>
    <property type="match status" value="1"/>
</dbReference>
<comment type="subcellular location">
    <subcellularLocation>
        <location evidence="1">Cell membrane</location>
        <topology evidence="1">Multi-pass membrane protein</topology>
    </subcellularLocation>
</comment>
<evidence type="ECO:0000313" key="9">
    <source>
        <dbReference type="Proteomes" id="UP000721861"/>
    </source>
</evidence>
<keyword evidence="4 6" id="KW-1133">Transmembrane helix</keyword>
<accession>A0ABS5KE04</accession>
<keyword evidence="9" id="KW-1185">Reference proteome</keyword>
<feature type="domain" description="DUF2179" evidence="7">
    <location>
        <begin position="238"/>
        <end position="292"/>
    </location>
</feature>
<feature type="transmembrane region" description="Helical" evidence="6">
    <location>
        <begin position="123"/>
        <end position="143"/>
    </location>
</feature>
<sequence length="303" mass="32980">MKQIKIPSQLYGESLKRTVLDYSLITIGAFILAAGFVFFINPYNIVPGGVYGIGIVVHHLIPAIPVGTFGLILNVPLTLLGIKILGTRFGLKTVLGMILTTIFMDGLTYFIGENDPLGLADDLLLSCVFGGIVIGFGLGLIFKAKATSGGSDIVAMILAKFTKISVGQLLMVVDSVIVLVGLIVFKDWKIPLYSWIVIFITGKVIDITIDGLNYERALVIVSEKHELIKEKILHTLERGGTYLKGEGMFSGDNKRVIFTVVTRREVSALQAMIKHIDPKAFMAVMETSEIIGEGFKSIEEKSA</sequence>
<dbReference type="PANTHER" id="PTHR33545">
    <property type="entry name" value="UPF0750 MEMBRANE PROTEIN YITT-RELATED"/>
    <property type="match status" value="1"/>
</dbReference>
<keyword evidence="2" id="KW-1003">Cell membrane</keyword>
<dbReference type="Pfam" id="PF02588">
    <property type="entry name" value="YitT_membrane"/>
    <property type="match status" value="1"/>
</dbReference>
<dbReference type="Pfam" id="PF10035">
    <property type="entry name" value="DUF2179"/>
    <property type="match status" value="1"/>
</dbReference>
<evidence type="ECO:0000256" key="6">
    <source>
        <dbReference type="SAM" id="Phobius"/>
    </source>
</evidence>
<dbReference type="InterPro" id="IPR003740">
    <property type="entry name" value="YitT"/>
</dbReference>
<dbReference type="InterPro" id="IPR015867">
    <property type="entry name" value="N-reg_PII/ATP_PRibTrfase_C"/>
</dbReference>
<dbReference type="PANTHER" id="PTHR33545:SF3">
    <property type="entry name" value="UPF0750 MEMBRANE PROTEIN YQFU"/>
    <property type="match status" value="1"/>
</dbReference>